<accession>A0A6C0I016</accession>
<dbReference type="GO" id="GO:0005737">
    <property type="term" value="C:cytoplasm"/>
    <property type="evidence" value="ECO:0007669"/>
    <property type="project" value="TreeGrafter"/>
</dbReference>
<evidence type="ECO:0000256" key="1">
    <source>
        <dbReference type="ARBA" id="ARBA00022676"/>
    </source>
</evidence>
<evidence type="ECO:0000256" key="3">
    <source>
        <dbReference type="ARBA" id="ARBA00023027"/>
    </source>
</evidence>
<reference evidence="5" key="1">
    <citation type="journal article" date="2020" name="Nature">
        <title>Giant virus diversity and host interactions through global metagenomics.</title>
        <authorList>
            <person name="Schulz F."/>
            <person name="Roux S."/>
            <person name="Paez-Espino D."/>
            <person name="Jungbluth S."/>
            <person name="Walsh D.A."/>
            <person name="Denef V.J."/>
            <person name="McMahon K.D."/>
            <person name="Konstantinidis K.T."/>
            <person name="Eloe-Fadrosh E.A."/>
            <person name="Kyrpides N.C."/>
            <person name="Woyke T."/>
        </authorList>
    </citation>
    <scope>NUCLEOTIDE SEQUENCE</scope>
    <source>
        <strain evidence="5">GVMAG-M-3300023184-182</strain>
    </source>
</reference>
<dbReference type="Gene3D" id="3.90.228.10">
    <property type="match status" value="1"/>
</dbReference>
<dbReference type="PANTHER" id="PTHR14453:SF67">
    <property type="entry name" value="POLY [ADP-RIBOSE] POLYMERASE"/>
    <property type="match status" value="1"/>
</dbReference>
<dbReference type="AlphaFoldDB" id="A0A6C0I016"/>
<dbReference type="InterPro" id="IPR052056">
    <property type="entry name" value="Mono-ARTD/PARP"/>
</dbReference>
<dbReference type="GO" id="GO:0010629">
    <property type="term" value="P:negative regulation of gene expression"/>
    <property type="evidence" value="ECO:0007669"/>
    <property type="project" value="TreeGrafter"/>
</dbReference>
<dbReference type="PROSITE" id="PS51059">
    <property type="entry name" value="PARP_CATALYTIC"/>
    <property type="match status" value="1"/>
</dbReference>
<dbReference type="GO" id="GO:0003714">
    <property type="term" value="F:transcription corepressor activity"/>
    <property type="evidence" value="ECO:0007669"/>
    <property type="project" value="TreeGrafter"/>
</dbReference>
<proteinExistence type="predicted"/>
<protein>
    <recommendedName>
        <fullName evidence="4">PARP catalytic domain-containing protein</fullName>
    </recommendedName>
</protein>
<dbReference type="PANTHER" id="PTHR14453">
    <property type="entry name" value="PARP/ZINC FINGER CCCH TYPE DOMAIN CONTAINING PROTEIN"/>
    <property type="match status" value="1"/>
</dbReference>
<dbReference type="GO" id="GO:0005634">
    <property type="term" value="C:nucleus"/>
    <property type="evidence" value="ECO:0007669"/>
    <property type="project" value="TreeGrafter"/>
</dbReference>
<sequence>MLTSLSISSKKYDEIAARVRESFPNSCILWVDEVNNPDLELAHNELFEKIKEKCKEKSKEACQQELFHGTTENAALSICREGFKSSYNITSAYGKGTYFAKNASYSIGYSCKNAGHMEIVYMLLCSVIVGTKVCGYSSAVTEDFDVTMVDNIEKPTIFVCPQDAGGIPKYMIAFHKNPVL</sequence>
<dbReference type="EMBL" id="MN740044">
    <property type="protein sequence ID" value="QHT85735.1"/>
    <property type="molecule type" value="Genomic_DNA"/>
</dbReference>
<keyword evidence="2" id="KW-0808">Transferase</keyword>
<evidence type="ECO:0000259" key="4">
    <source>
        <dbReference type="PROSITE" id="PS51059"/>
    </source>
</evidence>
<organism evidence="5">
    <name type="scientific">viral metagenome</name>
    <dbReference type="NCBI Taxonomy" id="1070528"/>
    <lineage>
        <taxon>unclassified sequences</taxon>
        <taxon>metagenomes</taxon>
        <taxon>organismal metagenomes</taxon>
    </lineage>
</organism>
<dbReference type="Pfam" id="PF00644">
    <property type="entry name" value="PARP"/>
    <property type="match status" value="1"/>
</dbReference>
<name>A0A6C0I016_9ZZZZ</name>
<dbReference type="GO" id="GO:0003950">
    <property type="term" value="F:NAD+ poly-ADP-ribosyltransferase activity"/>
    <property type="evidence" value="ECO:0007669"/>
    <property type="project" value="InterPro"/>
</dbReference>
<evidence type="ECO:0000256" key="2">
    <source>
        <dbReference type="ARBA" id="ARBA00022679"/>
    </source>
</evidence>
<keyword evidence="3" id="KW-0520">NAD</keyword>
<keyword evidence="1" id="KW-0328">Glycosyltransferase</keyword>
<dbReference type="InterPro" id="IPR012317">
    <property type="entry name" value="Poly(ADP-ribose)pol_cat_dom"/>
</dbReference>
<feature type="domain" description="PARP catalytic" evidence="4">
    <location>
        <begin position="1"/>
        <end position="180"/>
    </location>
</feature>
<evidence type="ECO:0000313" key="5">
    <source>
        <dbReference type="EMBL" id="QHT85735.1"/>
    </source>
</evidence>
<dbReference type="SUPFAM" id="SSF56399">
    <property type="entry name" value="ADP-ribosylation"/>
    <property type="match status" value="1"/>
</dbReference>